<dbReference type="AlphaFoldDB" id="A0A6A5DHM5"/>
<proteinExistence type="inferred from homology"/>
<dbReference type="SUPFAM" id="SSF51197">
    <property type="entry name" value="Clavaminate synthase-like"/>
    <property type="match status" value="1"/>
</dbReference>
<dbReference type="SMART" id="SM00332">
    <property type="entry name" value="PP2Cc"/>
    <property type="match status" value="1"/>
</dbReference>
<dbReference type="GO" id="GO:0046872">
    <property type="term" value="F:metal ion binding"/>
    <property type="evidence" value="ECO:0007669"/>
    <property type="project" value="UniProtKB-KW"/>
</dbReference>
<reference evidence="8" key="3">
    <citation type="submission" date="2021-06" db="EMBL/GenBank/DDBJ databases">
        <title>Chromosome-level genome assembly for S. haematobium.</title>
        <authorList>
            <person name="Stroehlein A.J."/>
        </authorList>
    </citation>
    <scope>NUCLEOTIDE SEQUENCE</scope>
</reference>
<keyword evidence="9" id="KW-1185">Reference proteome</keyword>
<evidence type="ECO:0000256" key="7">
    <source>
        <dbReference type="RuleBase" id="RU003465"/>
    </source>
</evidence>
<dbReference type="Gene3D" id="3.60.40.10">
    <property type="entry name" value="PPM-type phosphatase domain"/>
    <property type="match status" value="1"/>
</dbReference>
<dbReference type="SUPFAM" id="SSF81606">
    <property type="entry name" value="PP2C-like"/>
    <property type="match status" value="1"/>
</dbReference>
<dbReference type="PROSITE" id="PS51746">
    <property type="entry name" value="PPM_2"/>
    <property type="match status" value="1"/>
</dbReference>
<evidence type="ECO:0000256" key="6">
    <source>
        <dbReference type="ARBA" id="ARBA00082904"/>
    </source>
</evidence>
<dbReference type="GeneID" id="24591272"/>
<evidence type="ECO:0000313" key="8">
    <source>
        <dbReference type="EMBL" id="KAH9596162.1"/>
    </source>
</evidence>
<dbReference type="InterPro" id="IPR003347">
    <property type="entry name" value="JmjC_dom"/>
</dbReference>
<name>A0A6A5DHM5_SCHHA</name>
<sequence length="814" mass="94374">MSLFDDLPEPSVESNDLLTELFISKRNLKYWEETPVGMSRNLLLVCCLREKLNYSFQELTPYLCSVVARKGERPEMQDSHIVVDNLVELMYRGVSNEIARVCYFAIFDGHGGAKAANFACKRLHQHIAMRFPRGGMQQVEKDIKRVLYDSYKKTDEEFLREACQQRPHWRDGSTSATILLVNNTLYIANLGDSKVVLARLVESPSKSNNVDVNSSNTLSNPKLNAICLTKDHNPMDYEERQRIQATGASVQNGRVNNVLEVSRSFGDYQFKKQGVTCIPDVKKCQLTDNDQFLLIACDGLWKSFPPNEAVHLTHELLMQEIEKYENEHRESLNGQCTDYSQILCQRHLDSVCTHLVSEAVLRMSGDNVTCILLVFPTMFVKKHHSTDLPGHPSISQEEDSLEPRSKLPRIENYLLKNQLCIFDSWITKNWPACFSWRSPDGLIDLKKIFENVPDEKLCVSDCSVIEFNTHPVREVTVEEFISYWTGKAQGKDDRILYLKDWHYFKKSSENSWFTLPEYFSSDWLNEFWSLRNDLSDDFKFLYLGSHGTWTPLHADVYRSFSWSANILGHKRWWIFPPGEERKLLSSNGQIPFDIRSIIKDRTDVKYYLVDQYSGQVVFVPSGWYHQVVNMTDCISINHNWFNATNVSHVWDHLQDQLKAVEVSTKDVSSIPGWHEECQTCLRAYAGINFEEFFSMLKYILITRWSRSSSNDDDGVSSFLKKCKSMQYTSLDVLNNAMDYELTSLIETNLEIFQTALKNPLLWRKYYTTDVKTSTWIRMHDFCMVIQIIKEFVHHETVNTLHLCNGVLQSFWSGL</sequence>
<keyword evidence="2 7" id="KW-0378">Hydrolase</keyword>
<dbReference type="GO" id="GO:0043565">
    <property type="term" value="F:sequence-specific DNA binding"/>
    <property type="evidence" value="ECO:0007669"/>
    <property type="project" value="TreeGrafter"/>
</dbReference>
<dbReference type="PANTHER" id="PTHR12480">
    <property type="entry name" value="ARGININE DEMETHYLASE AND LYSYL-HYDROXYLASE JMJD"/>
    <property type="match status" value="1"/>
</dbReference>
<dbReference type="PANTHER" id="PTHR12480:SF6">
    <property type="entry name" value="2-OXOGLUTARATE AND IRON-DEPENDENT OXYGENASE JMJD4"/>
    <property type="match status" value="1"/>
</dbReference>
<dbReference type="EMBL" id="AMPZ03000001">
    <property type="protein sequence ID" value="KAH9596162.1"/>
    <property type="molecule type" value="Genomic_DNA"/>
</dbReference>
<reference evidence="8" key="4">
    <citation type="journal article" date="2022" name="PLoS Pathog.">
        <title>Chromosome-level genome of Schistosoma haematobium underpins genome-wide explorations of molecular variation.</title>
        <authorList>
            <person name="Stroehlein A.J."/>
            <person name="Korhonen P.K."/>
            <person name="Lee V.V."/>
            <person name="Ralph S.A."/>
            <person name="Mentink-Kane M."/>
            <person name="You H."/>
            <person name="McManus D.P."/>
            <person name="Tchuente L.T."/>
            <person name="Stothard J.R."/>
            <person name="Kaur P."/>
            <person name="Dudchenko O."/>
            <person name="Aiden E.L."/>
            <person name="Yang B."/>
            <person name="Yang H."/>
            <person name="Emery A.M."/>
            <person name="Webster B.L."/>
            <person name="Brindley P.J."/>
            <person name="Rollinson D."/>
            <person name="Chang B.C.H."/>
            <person name="Gasser R.B."/>
            <person name="Young N.D."/>
        </authorList>
    </citation>
    <scope>NUCLEOTIDE SEQUENCE</scope>
</reference>
<accession>A0A6A5DHM5</accession>
<dbReference type="GO" id="GO:0004721">
    <property type="term" value="F:phosphoprotein phosphatase activity"/>
    <property type="evidence" value="ECO:0007669"/>
    <property type="project" value="UniProtKB-KW"/>
</dbReference>
<gene>
    <name evidence="8" type="primary">JMJD4</name>
    <name evidence="8" type="ORF">MS3_00001940</name>
</gene>
<dbReference type="GO" id="GO:0016706">
    <property type="term" value="F:2-oxoglutarate-dependent dioxygenase activity"/>
    <property type="evidence" value="ECO:0007669"/>
    <property type="project" value="TreeGrafter"/>
</dbReference>
<dbReference type="CTD" id="65094"/>
<evidence type="ECO:0000256" key="4">
    <source>
        <dbReference type="ARBA" id="ARBA00038068"/>
    </source>
</evidence>
<reference evidence="8" key="2">
    <citation type="journal article" date="2019" name="Gigascience">
        <title>High-quality Schistosoma haematobium genome achieved by single-molecule and long-range sequencing.</title>
        <authorList>
            <person name="Stroehlein A.J."/>
            <person name="Korhonen P.K."/>
            <person name="Chong T.M."/>
            <person name="Lim Y.L."/>
            <person name="Chan K.G."/>
            <person name="Webster B."/>
            <person name="Rollinson D."/>
            <person name="Brindley P.J."/>
            <person name="Gasser R.B."/>
            <person name="Young N.D."/>
        </authorList>
    </citation>
    <scope>NUCLEOTIDE SEQUENCE</scope>
</reference>
<comment type="catalytic activity">
    <reaction evidence="5">
        <text>L-lysyl-[protein] + 2-oxoglutarate + O2 = 4-hydroxy-L-lysyl-[protein] + succinate + CO2</text>
        <dbReference type="Rhea" id="RHEA:57156"/>
        <dbReference type="Rhea" id="RHEA-COMP:9752"/>
        <dbReference type="Rhea" id="RHEA-COMP:15084"/>
        <dbReference type="ChEBI" id="CHEBI:15379"/>
        <dbReference type="ChEBI" id="CHEBI:16526"/>
        <dbReference type="ChEBI" id="CHEBI:16810"/>
        <dbReference type="ChEBI" id="CHEBI:29969"/>
        <dbReference type="ChEBI" id="CHEBI:30031"/>
        <dbReference type="ChEBI" id="CHEBI:141495"/>
    </reaction>
</comment>
<dbReference type="GO" id="GO:0045905">
    <property type="term" value="P:positive regulation of translational termination"/>
    <property type="evidence" value="ECO:0007669"/>
    <property type="project" value="TreeGrafter"/>
</dbReference>
<keyword evidence="3 7" id="KW-0904">Protein phosphatase</keyword>
<dbReference type="InterPro" id="IPR036457">
    <property type="entry name" value="PPM-type-like_dom_sf"/>
</dbReference>
<dbReference type="GO" id="GO:0005634">
    <property type="term" value="C:nucleus"/>
    <property type="evidence" value="ECO:0007669"/>
    <property type="project" value="TreeGrafter"/>
</dbReference>
<dbReference type="InterPro" id="IPR000222">
    <property type="entry name" value="PP2C_BS"/>
</dbReference>
<reference evidence="8" key="1">
    <citation type="journal article" date="2012" name="Nat. Genet.">
        <title>Whole-genome sequence of Schistosoma haematobium.</title>
        <authorList>
            <person name="Young N.D."/>
            <person name="Jex A.R."/>
            <person name="Li B."/>
            <person name="Liu S."/>
            <person name="Yang L."/>
            <person name="Xiong Z."/>
            <person name="Li Y."/>
            <person name="Cantacessi C."/>
            <person name="Hall R.S."/>
            <person name="Xu X."/>
            <person name="Chen F."/>
            <person name="Wu X."/>
            <person name="Zerlotini A."/>
            <person name="Oliveira G."/>
            <person name="Hofmann A."/>
            <person name="Zhang G."/>
            <person name="Fang X."/>
            <person name="Kang Y."/>
            <person name="Campbell B.E."/>
            <person name="Loukas A."/>
            <person name="Ranganathan S."/>
            <person name="Rollinson D."/>
            <person name="Rinaldi G."/>
            <person name="Brindley P.J."/>
            <person name="Yang H."/>
            <person name="Wang J."/>
            <person name="Wang J."/>
            <person name="Gasser R.B."/>
        </authorList>
    </citation>
    <scope>NUCLEOTIDE SEQUENCE</scope>
</reference>
<evidence type="ECO:0000256" key="5">
    <source>
        <dbReference type="ARBA" id="ARBA00047762"/>
    </source>
</evidence>
<evidence type="ECO:0000256" key="1">
    <source>
        <dbReference type="ARBA" id="ARBA00022723"/>
    </source>
</evidence>
<dbReference type="KEGG" id="shx:MS3_00001940"/>
<dbReference type="GO" id="GO:0005737">
    <property type="term" value="C:cytoplasm"/>
    <property type="evidence" value="ECO:0007669"/>
    <property type="project" value="TreeGrafter"/>
</dbReference>
<dbReference type="Pfam" id="PF02373">
    <property type="entry name" value="JmjC"/>
    <property type="match status" value="1"/>
</dbReference>
<organism evidence="8 9">
    <name type="scientific">Schistosoma haematobium</name>
    <name type="common">Blood fluke</name>
    <dbReference type="NCBI Taxonomy" id="6185"/>
    <lineage>
        <taxon>Eukaryota</taxon>
        <taxon>Metazoa</taxon>
        <taxon>Spiralia</taxon>
        <taxon>Lophotrochozoa</taxon>
        <taxon>Platyhelminthes</taxon>
        <taxon>Trematoda</taxon>
        <taxon>Digenea</taxon>
        <taxon>Strigeidida</taxon>
        <taxon>Schistosomatoidea</taxon>
        <taxon>Schistosomatidae</taxon>
        <taxon>Schistosoma</taxon>
    </lineage>
</organism>
<dbReference type="Gene3D" id="2.60.120.650">
    <property type="entry name" value="Cupin"/>
    <property type="match status" value="1"/>
</dbReference>
<evidence type="ECO:0000256" key="3">
    <source>
        <dbReference type="ARBA" id="ARBA00022912"/>
    </source>
</evidence>
<dbReference type="InterPro" id="IPR050910">
    <property type="entry name" value="JMJD6_ArgDemeth/LysHydrox"/>
</dbReference>
<protein>
    <recommendedName>
        <fullName evidence="6">Jumonji domain-containing protein 4</fullName>
    </recommendedName>
</protein>
<comment type="caution">
    <text evidence="8">The sequence shown here is derived from an EMBL/GenBank/DDBJ whole genome shotgun (WGS) entry which is preliminary data.</text>
</comment>
<keyword evidence="1" id="KW-0479">Metal-binding</keyword>
<dbReference type="Proteomes" id="UP000471633">
    <property type="component" value="Unassembled WGS sequence"/>
</dbReference>
<comment type="similarity">
    <text evidence="4">Belongs to the JMJD6 family.</text>
</comment>
<dbReference type="CDD" id="cd00143">
    <property type="entry name" value="PP2Cc"/>
    <property type="match status" value="1"/>
</dbReference>
<evidence type="ECO:0000256" key="2">
    <source>
        <dbReference type="ARBA" id="ARBA00022801"/>
    </source>
</evidence>
<dbReference type="Pfam" id="PF00481">
    <property type="entry name" value="PP2C"/>
    <property type="match status" value="1"/>
</dbReference>
<evidence type="ECO:0000313" key="9">
    <source>
        <dbReference type="Proteomes" id="UP000471633"/>
    </source>
</evidence>
<dbReference type="PROSITE" id="PS01032">
    <property type="entry name" value="PPM_1"/>
    <property type="match status" value="1"/>
</dbReference>
<comment type="similarity">
    <text evidence="7">Belongs to the PP2C family.</text>
</comment>
<dbReference type="SMART" id="SM00558">
    <property type="entry name" value="JmjC"/>
    <property type="match status" value="1"/>
</dbReference>
<dbReference type="PROSITE" id="PS51184">
    <property type="entry name" value="JMJC"/>
    <property type="match status" value="1"/>
</dbReference>
<dbReference type="InterPro" id="IPR001932">
    <property type="entry name" value="PPM-type_phosphatase-like_dom"/>
</dbReference>
<dbReference type="RefSeq" id="XP_035587813.1">
    <property type="nucleotide sequence ID" value="XM_035733691.2"/>
</dbReference>